<dbReference type="PANTHER" id="PTHR47331:SF5">
    <property type="entry name" value="RIBONUCLEASE H"/>
    <property type="match status" value="1"/>
</dbReference>
<dbReference type="Pfam" id="PF03564">
    <property type="entry name" value="DUF1759"/>
    <property type="match status" value="1"/>
</dbReference>
<reference evidence="2" key="1">
    <citation type="submission" date="2020-03" db="EMBL/GenBank/DDBJ databases">
        <title>Transcriptomic Profiling of the Digestive Tract of the Rat Flea, Xenopsylla cheopis, Following Blood Feeding and Infection with Yersinia pestis.</title>
        <authorList>
            <person name="Bland D.M."/>
            <person name="Martens C.A."/>
            <person name="Virtaneva K."/>
            <person name="Kanakabandi K."/>
            <person name="Long D."/>
            <person name="Rosenke R."/>
            <person name="Saturday G.A."/>
            <person name="Hoyt F.H."/>
            <person name="Bruno D.P."/>
            <person name="Ribeiro J.M.C."/>
            <person name="Hinnebusch J."/>
        </authorList>
    </citation>
    <scope>NUCLEOTIDE SEQUENCE</scope>
</reference>
<proteinExistence type="predicted"/>
<protein>
    <submittedName>
        <fullName evidence="2">Putative bel-73 aa-i</fullName>
    </submittedName>
</protein>
<accession>A0A6M2DSL2</accession>
<organism evidence="2">
    <name type="scientific">Xenopsylla cheopis</name>
    <name type="common">Oriental rat flea</name>
    <name type="synonym">Pulex cheopis</name>
    <dbReference type="NCBI Taxonomy" id="163159"/>
    <lineage>
        <taxon>Eukaryota</taxon>
        <taxon>Metazoa</taxon>
        <taxon>Ecdysozoa</taxon>
        <taxon>Arthropoda</taxon>
        <taxon>Hexapoda</taxon>
        <taxon>Insecta</taxon>
        <taxon>Pterygota</taxon>
        <taxon>Neoptera</taxon>
        <taxon>Endopterygota</taxon>
        <taxon>Siphonaptera</taxon>
        <taxon>Pulicidae</taxon>
        <taxon>Xenopsyllinae</taxon>
        <taxon>Xenopsylla</taxon>
    </lineage>
</organism>
<dbReference type="AlphaFoldDB" id="A0A6M2DSL2"/>
<feature type="region of interest" description="Disordered" evidence="1">
    <location>
        <begin position="406"/>
        <end position="434"/>
    </location>
</feature>
<evidence type="ECO:0000256" key="1">
    <source>
        <dbReference type="SAM" id="MobiDB-lite"/>
    </source>
</evidence>
<feature type="compositionally biased region" description="Low complexity" evidence="1">
    <location>
        <begin position="413"/>
        <end position="434"/>
    </location>
</feature>
<name>A0A6M2DSL2_XENCH</name>
<sequence>MNDPQIPLSRKRNLILSQIENIQFEITANNIDPTAATLHFNKTKELFEIYDDAVESLQLSDPADEEIKSAHDLRMSFYVLASKLQELNQENSSNVSAHNSNIQATTSSCCNSAMNSHRPIKLPTAQIPKFDGNFENWLSFKNTFNSLIDSRKDIDDLNKFLYLRDSLTGAASNKLSLYTASAENYAKAWELLEDTYQKERALMYKHYDALMNVRFIHNPTAENLNQLIDDARQHLTNLESLEAKPTEAFVVRMLESKLPSEIRNKWEETFDDDNTRPTFDLFSKFITKYAFRYNSRKSDQSQRINLPLKRRHHDQTGNFQKVYRSDPAARAFITSSFPVCPKCKEAHPLYKCPSFNSLSIDQRLKMVKTLRLCQNCLRQHNGTCFSTKCKICNNFHHTMLHHVPIRNHKPSKTNSANSTASNANSNNANAPPSD</sequence>
<dbReference type="InterPro" id="IPR005312">
    <property type="entry name" value="DUF1759"/>
</dbReference>
<dbReference type="EMBL" id="GIIL01005549">
    <property type="protein sequence ID" value="NOV49275.1"/>
    <property type="molecule type" value="Transcribed_RNA"/>
</dbReference>
<evidence type="ECO:0000313" key="2">
    <source>
        <dbReference type="EMBL" id="NOV49275.1"/>
    </source>
</evidence>
<dbReference type="PANTHER" id="PTHR47331">
    <property type="entry name" value="PHD-TYPE DOMAIN-CONTAINING PROTEIN"/>
    <property type="match status" value="1"/>
</dbReference>